<dbReference type="AlphaFoldDB" id="A0A1F5V5D0"/>
<reference evidence="1 2" key="1">
    <citation type="journal article" date="2016" name="Nat. Commun.">
        <title>Thousands of microbial genomes shed light on interconnected biogeochemical processes in an aquifer system.</title>
        <authorList>
            <person name="Anantharaman K."/>
            <person name="Brown C.T."/>
            <person name="Hug L.A."/>
            <person name="Sharon I."/>
            <person name="Castelle C.J."/>
            <person name="Probst A.J."/>
            <person name="Thomas B.C."/>
            <person name="Singh A."/>
            <person name="Wilkins M.J."/>
            <person name="Karaoz U."/>
            <person name="Brodie E.L."/>
            <person name="Williams K.H."/>
            <person name="Hubbard S.S."/>
            <person name="Banfield J.F."/>
        </authorList>
    </citation>
    <scope>NUCLEOTIDE SEQUENCE [LARGE SCALE GENOMIC DNA]</scope>
</reference>
<comment type="caution">
    <text evidence="1">The sequence shown here is derived from an EMBL/GenBank/DDBJ whole genome shotgun (WGS) entry which is preliminary data.</text>
</comment>
<accession>A0A1F5V5D0</accession>
<evidence type="ECO:0000313" key="2">
    <source>
        <dbReference type="Proteomes" id="UP000178943"/>
    </source>
</evidence>
<gene>
    <name evidence="1" type="ORF">A2Y62_16725</name>
</gene>
<sequence>MSGIVSAGAYDHNSISSGLLEGDEQFIVELESGEIIAPDGKKTFTFSLPEEWTPSSRMAGLGFCMCDTRHPDFMSGDSEYLTVLIFPYERTMSWNKVNASDYLNVYYKSTRADAEIGALAVQCNRENCVRLLIMEQIIKRFGISSKLLL</sequence>
<organism evidence="1 2">
    <name type="scientific">Candidatus Fischerbacteria bacterium RBG_13_37_8</name>
    <dbReference type="NCBI Taxonomy" id="1817863"/>
    <lineage>
        <taxon>Bacteria</taxon>
        <taxon>Candidatus Fischeribacteriota</taxon>
    </lineage>
</organism>
<proteinExistence type="predicted"/>
<name>A0A1F5V5D0_9BACT</name>
<protein>
    <submittedName>
        <fullName evidence="1">Uncharacterized protein</fullName>
    </submittedName>
</protein>
<evidence type="ECO:0000313" key="1">
    <source>
        <dbReference type="EMBL" id="OGF58615.1"/>
    </source>
</evidence>
<dbReference type="Proteomes" id="UP000178943">
    <property type="component" value="Unassembled WGS sequence"/>
</dbReference>
<dbReference type="EMBL" id="MFGW01000243">
    <property type="protein sequence ID" value="OGF58615.1"/>
    <property type="molecule type" value="Genomic_DNA"/>
</dbReference>